<feature type="domain" description="N-acetyltransferase" evidence="3">
    <location>
        <begin position="5"/>
        <end position="178"/>
    </location>
</feature>
<dbReference type="PANTHER" id="PTHR43877:SF6">
    <property type="entry name" value="GCN5-RELATED N-ACETYLTRANSFERASE"/>
    <property type="match status" value="1"/>
</dbReference>
<evidence type="ECO:0000259" key="3">
    <source>
        <dbReference type="PROSITE" id="PS51186"/>
    </source>
</evidence>
<dbReference type="Pfam" id="PF00583">
    <property type="entry name" value="Acetyltransf_1"/>
    <property type="match status" value="2"/>
</dbReference>
<feature type="domain" description="N-acetyltransferase" evidence="3">
    <location>
        <begin position="180"/>
        <end position="337"/>
    </location>
</feature>
<dbReference type="RefSeq" id="WP_282912362.1">
    <property type="nucleotide sequence ID" value="NZ_JAGRPV010000001.1"/>
</dbReference>
<keyword evidence="2" id="KW-0012">Acyltransferase</keyword>
<sequence length="344" mass="39061">MTERYELRPLKVPEDYEGLAALLNVFFSEPISAERLKEDDANLYEVGHTYMDDNGLLAGYDRTRYVVADDELIVGYVWSWRAPWTEPGYLNNTVVVKKEYRGQGIGGQLLQHLVQWGEGLGATKLVAEIWDDDPAARLFAEHRGFSVDRHAFQSVLELETANDRIINETELFERLEAEGIRIRTFAEEGATEENEAKIYQVYLETLADIPGFMGEVPDRAEWSKWHLRVEGYAPERVLLAVDVKDDRYVAVSNIPYKEATGGMYHEYTGVRREYRGRKIAQALKIRAVQLAKRHGAVYLKTDNDSLNGAILKVNQNLGYVPLRGSYRIAGDLGQVKEAIASRGK</sequence>
<dbReference type="SUPFAM" id="SSF55729">
    <property type="entry name" value="Acyl-CoA N-acyltransferases (Nat)"/>
    <property type="match status" value="2"/>
</dbReference>
<keyword evidence="1" id="KW-0808">Transferase</keyword>
<proteinExistence type="predicted"/>
<name>A0ABT6TSQ9_9BACL</name>
<gene>
    <name evidence="4" type="ORF">KB449_32810</name>
</gene>
<dbReference type="InterPro" id="IPR050832">
    <property type="entry name" value="Bact_Acetyltransf"/>
</dbReference>
<evidence type="ECO:0000256" key="2">
    <source>
        <dbReference type="ARBA" id="ARBA00023315"/>
    </source>
</evidence>
<dbReference type="InterPro" id="IPR016181">
    <property type="entry name" value="Acyl_CoA_acyltransferase"/>
</dbReference>
<dbReference type="EMBL" id="JAGRPV010000001">
    <property type="protein sequence ID" value="MDI4649754.1"/>
    <property type="molecule type" value="Genomic_DNA"/>
</dbReference>
<dbReference type="Proteomes" id="UP001161691">
    <property type="component" value="Unassembled WGS sequence"/>
</dbReference>
<evidence type="ECO:0000313" key="5">
    <source>
        <dbReference type="Proteomes" id="UP001161691"/>
    </source>
</evidence>
<organism evidence="4 5">
    <name type="scientific">Cohnella hashimotonis</name>
    <dbReference type="NCBI Taxonomy" id="2826895"/>
    <lineage>
        <taxon>Bacteria</taxon>
        <taxon>Bacillati</taxon>
        <taxon>Bacillota</taxon>
        <taxon>Bacilli</taxon>
        <taxon>Bacillales</taxon>
        <taxon>Paenibacillaceae</taxon>
        <taxon>Cohnella</taxon>
    </lineage>
</organism>
<dbReference type="Gene3D" id="3.40.630.30">
    <property type="match status" value="1"/>
</dbReference>
<keyword evidence="5" id="KW-1185">Reference proteome</keyword>
<dbReference type="InterPro" id="IPR000182">
    <property type="entry name" value="GNAT_dom"/>
</dbReference>
<evidence type="ECO:0000313" key="4">
    <source>
        <dbReference type="EMBL" id="MDI4649754.1"/>
    </source>
</evidence>
<protein>
    <submittedName>
        <fullName evidence="4">GNAT family N-acetyltransferase</fullName>
    </submittedName>
</protein>
<accession>A0ABT6TSQ9</accession>
<dbReference type="CDD" id="cd04301">
    <property type="entry name" value="NAT_SF"/>
    <property type="match status" value="1"/>
</dbReference>
<dbReference type="PROSITE" id="PS51186">
    <property type="entry name" value="GNAT"/>
    <property type="match status" value="2"/>
</dbReference>
<comment type="caution">
    <text evidence="4">The sequence shown here is derived from an EMBL/GenBank/DDBJ whole genome shotgun (WGS) entry which is preliminary data.</text>
</comment>
<reference evidence="4" key="1">
    <citation type="submission" date="2023-04" db="EMBL/GenBank/DDBJ databases">
        <title>Comparative genomic analysis of Cohnella hashimotonis sp. nov., isolated from the International Space Station.</title>
        <authorList>
            <person name="Venkateswaran K."/>
            <person name="Simpson A."/>
        </authorList>
    </citation>
    <scope>NUCLEOTIDE SEQUENCE</scope>
    <source>
        <strain evidence="4">F6_2S_P_1</strain>
    </source>
</reference>
<dbReference type="PANTHER" id="PTHR43877">
    <property type="entry name" value="AMINOALKYLPHOSPHONATE N-ACETYLTRANSFERASE-RELATED-RELATED"/>
    <property type="match status" value="1"/>
</dbReference>
<evidence type="ECO:0000256" key="1">
    <source>
        <dbReference type="ARBA" id="ARBA00022679"/>
    </source>
</evidence>